<keyword evidence="6" id="KW-1133">Transmembrane helix</keyword>
<keyword evidence="5" id="KW-0677">Repeat</keyword>
<protein>
    <submittedName>
        <fullName evidence="10">Mitochondrial carrier protein-domain-containing protein</fullName>
    </submittedName>
</protein>
<keyword evidence="3 9" id="KW-0813">Transport</keyword>
<evidence type="ECO:0000256" key="1">
    <source>
        <dbReference type="ARBA" id="ARBA00004141"/>
    </source>
</evidence>
<reference evidence="10" key="1">
    <citation type="submission" date="2020-06" db="EMBL/GenBank/DDBJ databases">
        <authorList>
            <consortium name="DOE Joint Genome Institute"/>
            <person name="Calhoun S."/>
            <person name="Polle J.E."/>
            <person name="Mckie-Krisberg Z."/>
            <person name="Prochnik S."/>
            <person name="Neofotis P."/>
            <person name="Yim W.C."/>
            <person name="Hathwaik L.T."/>
            <person name="Jenkins J."/>
            <person name="Molina H."/>
            <person name="Bunkenborg J."/>
            <person name="Grigoriev I.V."/>
            <person name="Barry K."/>
            <person name="Schmutz J."/>
            <person name="Jin E."/>
            <person name="Cushman J.C."/>
            <person name="Magnuson J.K."/>
        </authorList>
    </citation>
    <scope>NUCLEOTIDE SEQUENCE</scope>
    <source>
        <strain evidence="10">CCAP 19/18</strain>
    </source>
</reference>
<evidence type="ECO:0000256" key="3">
    <source>
        <dbReference type="ARBA" id="ARBA00022448"/>
    </source>
</evidence>
<evidence type="ECO:0000256" key="4">
    <source>
        <dbReference type="ARBA" id="ARBA00022692"/>
    </source>
</evidence>
<feature type="repeat" description="Solcar" evidence="8">
    <location>
        <begin position="15"/>
        <end position="97"/>
    </location>
</feature>
<comment type="similarity">
    <text evidence="2 9">Belongs to the mitochondrial carrier (TC 2.A.29) family.</text>
</comment>
<dbReference type="Gene3D" id="1.50.40.10">
    <property type="entry name" value="Mitochondrial carrier domain"/>
    <property type="match status" value="1"/>
</dbReference>
<evidence type="ECO:0000256" key="6">
    <source>
        <dbReference type="ARBA" id="ARBA00022989"/>
    </source>
</evidence>
<dbReference type="InterPro" id="IPR023395">
    <property type="entry name" value="MCP_dom_sf"/>
</dbReference>
<evidence type="ECO:0000313" key="10">
    <source>
        <dbReference type="EMBL" id="KAF5840763.1"/>
    </source>
</evidence>
<accession>A0ABQ7H1M4</accession>
<dbReference type="InterPro" id="IPR018108">
    <property type="entry name" value="MCP_transmembrane"/>
</dbReference>
<keyword evidence="11" id="KW-1185">Reference proteome</keyword>
<dbReference type="Proteomes" id="UP000815325">
    <property type="component" value="Unassembled WGS sequence"/>
</dbReference>
<evidence type="ECO:0000256" key="8">
    <source>
        <dbReference type="PROSITE-ProRule" id="PRU00282"/>
    </source>
</evidence>
<dbReference type="Pfam" id="PF00153">
    <property type="entry name" value="Mito_carr"/>
    <property type="match status" value="1"/>
</dbReference>
<organism evidence="10 11">
    <name type="scientific">Dunaliella salina</name>
    <name type="common">Green alga</name>
    <name type="synonym">Protococcus salinus</name>
    <dbReference type="NCBI Taxonomy" id="3046"/>
    <lineage>
        <taxon>Eukaryota</taxon>
        <taxon>Viridiplantae</taxon>
        <taxon>Chlorophyta</taxon>
        <taxon>core chlorophytes</taxon>
        <taxon>Chlorophyceae</taxon>
        <taxon>CS clade</taxon>
        <taxon>Chlamydomonadales</taxon>
        <taxon>Dunaliellaceae</taxon>
        <taxon>Dunaliella</taxon>
    </lineage>
</organism>
<sequence length="97" mass="10186">MAQPANNNKKRPGSKHEVINAVSGALAGALTATFVCPLDVLKTRLQVQRIGAMKQQGIAGGLAQIVKQDGVRGLYQGLGPTLVALLPNWAVELTVSR</sequence>
<dbReference type="InterPro" id="IPR044712">
    <property type="entry name" value="SLC25A32-like"/>
</dbReference>
<evidence type="ECO:0000256" key="5">
    <source>
        <dbReference type="ARBA" id="ARBA00022737"/>
    </source>
</evidence>
<dbReference type="SUPFAM" id="SSF103506">
    <property type="entry name" value="Mitochondrial carrier"/>
    <property type="match status" value="1"/>
</dbReference>
<comment type="caution">
    <text evidence="10">The sequence shown here is derived from an EMBL/GenBank/DDBJ whole genome shotgun (WGS) entry which is preliminary data.</text>
</comment>
<evidence type="ECO:0000256" key="7">
    <source>
        <dbReference type="ARBA" id="ARBA00023136"/>
    </source>
</evidence>
<evidence type="ECO:0000256" key="2">
    <source>
        <dbReference type="ARBA" id="ARBA00006375"/>
    </source>
</evidence>
<dbReference type="EMBL" id="MU069504">
    <property type="protein sequence ID" value="KAF5840763.1"/>
    <property type="molecule type" value="Genomic_DNA"/>
</dbReference>
<evidence type="ECO:0000256" key="9">
    <source>
        <dbReference type="RuleBase" id="RU000488"/>
    </source>
</evidence>
<name>A0ABQ7H1M4_DUNSA</name>
<dbReference type="PROSITE" id="PS50920">
    <property type="entry name" value="SOLCAR"/>
    <property type="match status" value="1"/>
</dbReference>
<proteinExistence type="inferred from homology"/>
<dbReference type="PANTHER" id="PTHR45683">
    <property type="entry name" value="MITOCHONDRIAL NICOTINAMIDE ADENINE DINUCLEOTIDE TRANSPORTER 1-RELATED-RELATED"/>
    <property type="match status" value="1"/>
</dbReference>
<evidence type="ECO:0000313" key="11">
    <source>
        <dbReference type="Proteomes" id="UP000815325"/>
    </source>
</evidence>
<keyword evidence="4 8" id="KW-0812">Transmembrane</keyword>
<comment type="subcellular location">
    <subcellularLocation>
        <location evidence="1">Membrane</location>
        <topology evidence="1">Multi-pass membrane protein</topology>
    </subcellularLocation>
</comment>
<gene>
    <name evidence="10" type="ORF">DUNSADRAFT_15621</name>
</gene>
<keyword evidence="7 8" id="KW-0472">Membrane</keyword>